<feature type="compositionally biased region" description="Basic and acidic residues" evidence="1">
    <location>
        <begin position="1"/>
        <end position="24"/>
    </location>
</feature>
<evidence type="ECO:0000256" key="1">
    <source>
        <dbReference type="SAM" id="MobiDB-lite"/>
    </source>
</evidence>
<protein>
    <submittedName>
        <fullName evidence="2">Uncharacterized protein</fullName>
    </submittedName>
</protein>
<dbReference type="EnsemblMetazoa" id="CJA37241.1">
    <property type="protein sequence ID" value="CJA37241.1"/>
    <property type="gene ID" value="WBGene00213088"/>
</dbReference>
<dbReference type="Proteomes" id="UP000005237">
    <property type="component" value="Unassembled WGS sequence"/>
</dbReference>
<dbReference type="AlphaFoldDB" id="A0A8R1ISI8"/>
<accession>A0A8R1ISI8</accession>
<organism evidence="2 3">
    <name type="scientific">Caenorhabditis japonica</name>
    <dbReference type="NCBI Taxonomy" id="281687"/>
    <lineage>
        <taxon>Eukaryota</taxon>
        <taxon>Metazoa</taxon>
        <taxon>Ecdysozoa</taxon>
        <taxon>Nematoda</taxon>
        <taxon>Chromadorea</taxon>
        <taxon>Rhabditida</taxon>
        <taxon>Rhabditina</taxon>
        <taxon>Rhabditomorpha</taxon>
        <taxon>Rhabditoidea</taxon>
        <taxon>Rhabditidae</taxon>
        <taxon>Peloderinae</taxon>
        <taxon>Caenorhabditis</taxon>
    </lineage>
</organism>
<sequence>MNRRVEPIRRKRLRIGDPPRDPNRPKRSVLPSEMMAMQKSQCYGIHFYDRIFDPESIPERAKGQMVWKRTEELGKVGKGSKPLSSMYDGMGRCREMEDAHDATERFEEKYGEK</sequence>
<name>A0A8R1ISI8_CAEJA</name>
<reference evidence="2" key="2">
    <citation type="submission" date="2022-06" db="UniProtKB">
        <authorList>
            <consortium name="EnsemblMetazoa"/>
        </authorList>
    </citation>
    <scope>IDENTIFICATION</scope>
    <source>
        <strain evidence="2">DF5081</strain>
    </source>
</reference>
<feature type="region of interest" description="Disordered" evidence="1">
    <location>
        <begin position="1"/>
        <end position="29"/>
    </location>
</feature>
<evidence type="ECO:0000313" key="2">
    <source>
        <dbReference type="EnsemblMetazoa" id="CJA37241.1"/>
    </source>
</evidence>
<evidence type="ECO:0000313" key="3">
    <source>
        <dbReference type="Proteomes" id="UP000005237"/>
    </source>
</evidence>
<keyword evidence="3" id="KW-1185">Reference proteome</keyword>
<reference evidence="3" key="1">
    <citation type="submission" date="2010-08" db="EMBL/GenBank/DDBJ databases">
        <authorList>
            <consortium name="Caenorhabditis japonica Sequencing Consortium"/>
            <person name="Wilson R.K."/>
        </authorList>
    </citation>
    <scope>NUCLEOTIDE SEQUENCE [LARGE SCALE GENOMIC DNA]</scope>
    <source>
        <strain evidence="3">DF5081</strain>
    </source>
</reference>
<proteinExistence type="predicted"/>